<organism evidence="2 3">
    <name type="scientific">Spongiactinospora rosea</name>
    <dbReference type="NCBI Taxonomy" id="2248750"/>
    <lineage>
        <taxon>Bacteria</taxon>
        <taxon>Bacillati</taxon>
        <taxon>Actinomycetota</taxon>
        <taxon>Actinomycetes</taxon>
        <taxon>Streptosporangiales</taxon>
        <taxon>Streptosporangiaceae</taxon>
        <taxon>Spongiactinospora</taxon>
    </lineage>
</organism>
<reference evidence="2 3" key="1">
    <citation type="submission" date="2018-06" db="EMBL/GenBank/DDBJ databases">
        <title>Sphaerisporangium craniellae sp. nov., isolated from a marine sponge in the South China Sea.</title>
        <authorList>
            <person name="Li L."/>
        </authorList>
    </citation>
    <scope>NUCLEOTIDE SEQUENCE [LARGE SCALE GENOMIC DNA]</scope>
    <source>
        <strain evidence="2 3">LHW63015</strain>
    </source>
</reference>
<gene>
    <name evidence="2" type="ORF">DP939_38000</name>
</gene>
<dbReference type="EMBL" id="QMEY01000027">
    <property type="protein sequence ID" value="RBQ14983.1"/>
    <property type="molecule type" value="Genomic_DNA"/>
</dbReference>
<sequence length="265" mass="29140">MDRPQAVGPARGEAGPMTTGDPLAERVRLMAESNRMLKQKSPDMNRVQEVNRRYRALLPEVTVARCPDSGQVVRWPIDVYGLDGAFWDYVSPVRRPPQPLPRGFLAMAGAMRLAEPVEHPPFAVVPGPDVPFVLPRILGGPGVRAVIAEVPVGAHTGWTISYFGPRPENIELVNLWGSNTHPVYRDGVNSGWSWVVPDTAHYDFELTDWLRSGKLLWLAPGDESATLREGPDDCPYAGLPGRRRITLIRNGMIQHLKAFAGNGAG</sequence>
<comment type="caution">
    <text evidence="2">The sequence shown here is derived from an EMBL/GenBank/DDBJ whole genome shotgun (WGS) entry which is preliminary data.</text>
</comment>
<protein>
    <submittedName>
        <fullName evidence="2">Uncharacterized protein</fullName>
    </submittedName>
</protein>
<proteinExistence type="predicted"/>
<accession>A0A366LNA4</accession>
<evidence type="ECO:0000256" key="1">
    <source>
        <dbReference type="SAM" id="MobiDB-lite"/>
    </source>
</evidence>
<feature type="region of interest" description="Disordered" evidence="1">
    <location>
        <begin position="1"/>
        <end position="22"/>
    </location>
</feature>
<evidence type="ECO:0000313" key="2">
    <source>
        <dbReference type="EMBL" id="RBQ14983.1"/>
    </source>
</evidence>
<dbReference type="AlphaFoldDB" id="A0A366LNA4"/>
<name>A0A366LNA4_9ACTN</name>
<keyword evidence="3" id="KW-1185">Reference proteome</keyword>
<dbReference type="Proteomes" id="UP000253303">
    <property type="component" value="Unassembled WGS sequence"/>
</dbReference>
<evidence type="ECO:0000313" key="3">
    <source>
        <dbReference type="Proteomes" id="UP000253303"/>
    </source>
</evidence>